<keyword evidence="5" id="KW-0560">Oxidoreductase</keyword>
<dbReference type="eggNOG" id="KOG1198">
    <property type="taxonomic scope" value="Eukaryota"/>
</dbReference>
<dbReference type="AlphaFoldDB" id="C5FJZ3"/>
<evidence type="ECO:0000256" key="4">
    <source>
        <dbReference type="ARBA" id="ARBA00022857"/>
    </source>
</evidence>
<dbReference type="SMART" id="SM00829">
    <property type="entry name" value="PKS_ER"/>
    <property type="match status" value="1"/>
</dbReference>
<proteinExistence type="inferred from homology"/>
<dbReference type="Proteomes" id="UP000002035">
    <property type="component" value="Unassembled WGS sequence"/>
</dbReference>
<keyword evidence="3" id="KW-0547">Nucleotide-binding</keyword>
<dbReference type="InterPro" id="IPR013149">
    <property type="entry name" value="ADH-like_C"/>
</dbReference>
<dbReference type="RefSeq" id="XP_002847328.1">
    <property type="nucleotide sequence ID" value="XM_002847282.1"/>
</dbReference>
<evidence type="ECO:0000256" key="5">
    <source>
        <dbReference type="ARBA" id="ARBA00023002"/>
    </source>
</evidence>
<dbReference type="GO" id="GO:0000166">
    <property type="term" value="F:nucleotide binding"/>
    <property type="evidence" value="ECO:0007669"/>
    <property type="project" value="UniProtKB-KW"/>
</dbReference>
<comment type="similarity">
    <text evidence="1">Belongs to the zinc-containing alcohol dehydrogenase family.</text>
</comment>
<dbReference type="SUPFAM" id="SSF51735">
    <property type="entry name" value="NAD(P)-binding Rossmann-fold domains"/>
    <property type="match status" value="1"/>
</dbReference>
<dbReference type="CDD" id="cd08249">
    <property type="entry name" value="enoyl_reductase_like"/>
    <property type="match status" value="1"/>
</dbReference>
<dbReference type="Pfam" id="PF00107">
    <property type="entry name" value="ADH_zinc_N"/>
    <property type="match status" value="1"/>
</dbReference>
<organism evidence="7 8">
    <name type="scientific">Arthroderma otae (strain ATCC MYA-4605 / CBS 113480)</name>
    <name type="common">Microsporum canis</name>
    <dbReference type="NCBI Taxonomy" id="554155"/>
    <lineage>
        <taxon>Eukaryota</taxon>
        <taxon>Fungi</taxon>
        <taxon>Dikarya</taxon>
        <taxon>Ascomycota</taxon>
        <taxon>Pezizomycotina</taxon>
        <taxon>Eurotiomycetes</taxon>
        <taxon>Eurotiomycetidae</taxon>
        <taxon>Onygenales</taxon>
        <taxon>Arthrodermataceae</taxon>
        <taxon>Microsporum</taxon>
    </lineage>
</organism>
<dbReference type="GO" id="GO:0016651">
    <property type="term" value="F:oxidoreductase activity, acting on NAD(P)H"/>
    <property type="evidence" value="ECO:0007669"/>
    <property type="project" value="InterPro"/>
</dbReference>
<dbReference type="EMBL" id="DS995703">
    <property type="protein sequence ID" value="EEQ30015.1"/>
    <property type="molecule type" value="Genomic_DNA"/>
</dbReference>
<comment type="subunit">
    <text evidence="2">Monomer.</text>
</comment>
<dbReference type="InterPro" id="IPR011032">
    <property type="entry name" value="GroES-like_sf"/>
</dbReference>
<dbReference type="InterPro" id="IPR036291">
    <property type="entry name" value="NAD(P)-bd_dom_sf"/>
</dbReference>
<evidence type="ECO:0000256" key="1">
    <source>
        <dbReference type="ARBA" id="ARBA00008072"/>
    </source>
</evidence>
<dbReference type="SUPFAM" id="SSF50129">
    <property type="entry name" value="GroES-like"/>
    <property type="match status" value="1"/>
</dbReference>
<keyword evidence="4" id="KW-0521">NADP</keyword>
<dbReference type="Pfam" id="PF08240">
    <property type="entry name" value="ADH_N"/>
    <property type="match status" value="1"/>
</dbReference>
<dbReference type="VEuPathDB" id="FungiDB:MCYG_02834"/>
<name>C5FJZ3_ARTOC</name>
<feature type="domain" description="Enoyl reductase (ER)" evidence="6">
    <location>
        <begin position="25"/>
        <end position="360"/>
    </location>
</feature>
<dbReference type="OrthoDB" id="48317at2759"/>
<dbReference type="PANTHER" id="PTHR45348:SF1">
    <property type="entry name" value="TRANS-ENOYL REDUCTASE STHE"/>
    <property type="match status" value="1"/>
</dbReference>
<accession>C5FJZ3</accession>
<dbReference type="InterPro" id="IPR013154">
    <property type="entry name" value="ADH-like_N"/>
</dbReference>
<dbReference type="InterPro" id="IPR020843">
    <property type="entry name" value="ER"/>
</dbReference>
<dbReference type="HOGENOM" id="CLU_026673_16_1_1"/>
<protein>
    <recommendedName>
        <fullName evidence="6">Enoyl reductase (ER) domain-containing protein</fullName>
    </recommendedName>
</protein>
<sequence>MPSKVPGPAVDLPTTQTAIKQGPGGVLAVSSNVLVQTPEPDMVLVRTAAVGLNPTDYKMASNFPAPGATAGCDFAGTIVQLGDAVTDLRVGDRVCGVVHGSNPLSKNTGAFAQYVRVPAAMVIRIPSGVSWAQAAALGAVGHGTVAQALWSCFNLSATPEEPAEDSFPVLVYGGSTSTGTMAIQLLRLSGLKPIAVCSARNFALARSYGAVAAFDYTSPTCGSDIRNYTENALWYALDCISDDQSAAVCYAALGRAGGRYVCLELLADEILGQRRAVQAEFLMGYDMMGKQIGLSRGYERDANPERHALGRRWCRTMEQLLAEDKIKFHPIRVLEGGWDAVLAGLDDLKGGRVSATKLVVPLP</sequence>
<dbReference type="STRING" id="554155.C5FJZ3"/>
<keyword evidence="8" id="KW-1185">Reference proteome</keyword>
<dbReference type="PANTHER" id="PTHR45348">
    <property type="entry name" value="HYPOTHETICAL OXIDOREDUCTASE (EUROFUNG)"/>
    <property type="match status" value="1"/>
</dbReference>
<evidence type="ECO:0000256" key="3">
    <source>
        <dbReference type="ARBA" id="ARBA00022741"/>
    </source>
</evidence>
<dbReference type="GeneID" id="9224711"/>
<dbReference type="OMA" id="CHEAIGR"/>
<gene>
    <name evidence="7" type="ORF">MCYG_02834</name>
</gene>
<reference evidence="8" key="1">
    <citation type="journal article" date="2012" name="MBio">
        <title>Comparative genome analysis of Trichophyton rubrum and related dermatophytes reveals candidate genes involved in infection.</title>
        <authorList>
            <person name="Martinez D.A."/>
            <person name="Oliver B.G."/>
            <person name="Graeser Y."/>
            <person name="Goldberg J.M."/>
            <person name="Li W."/>
            <person name="Martinez-Rossi N.M."/>
            <person name="Monod M."/>
            <person name="Shelest E."/>
            <person name="Barton R.C."/>
            <person name="Birch E."/>
            <person name="Brakhage A.A."/>
            <person name="Chen Z."/>
            <person name="Gurr S.J."/>
            <person name="Heiman D."/>
            <person name="Heitman J."/>
            <person name="Kosti I."/>
            <person name="Rossi A."/>
            <person name="Saif S."/>
            <person name="Samalova M."/>
            <person name="Saunders C.W."/>
            <person name="Shea T."/>
            <person name="Summerbell R.C."/>
            <person name="Xu J."/>
            <person name="Young S."/>
            <person name="Zeng Q."/>
            <person name="Birren B.W."/>
            <person name="Cuomo C.A."/>
            <person name="White T.C."/>
        </authorList>
    </citation>
    <scope>NUCLEOTIDE SEQUENCE [LARGE SCALE GENOMIC DNA]</scope>
    <source>
        <strain evidence="8">ATCC MYA-4605 / CBS 113480</strain>
    </source>
</reference>
<dbReference type="Gene3D" id="3.40.50.720">
    <property type="entry name" value="NAD(P)-binding Rossmann-like Domain"/>
    <property type="match status" value="1"/>
</dbReference>
<dbReference type="Gene3D" id="3.90.180.10">
    <property type="entry name" value="Medium-chain alcohol dehydrogenases, catalytic domain"/>
    <property type="match status" value="1"/>
</dbReference>
<dbReference type="InterPro" id="IPR047122">
    <property type="entry name" value="Trans-enoyl_RdTase-like"/>
</dbReference>
<evidence type="ECO:0000313" key="7">
    <source>
        <dbReference type="EMBL" id="EEQ30015.1"/>
    </source>
</evidence>
<evidence type="ECO:0000256" key="2">
    <source>
        <dbReference type="ARBA" id="ARBA00011245"/>
    </source>
</evidence>
<evidence type="ECO:0000313" key="8">
    <source>
        <dbReference type="Proteomes" id="UP000002035"/>
    </source>
</evidence>
<evidence type="ECO:0000259" key="6">
    <source>
        <dbReference type="SMART" id="SM00829"/>
    </source>
</evidence>